<keyword evidence="2" id="KW-0808">Transferase</keyword>
<dbReference type="CDD" id="cd06223">
    <property type="entry name" value="PRTases_typeI"/>
    <property type="match status" value="1"/>
</dbReference>
<feature type="domain" description="Phosphoribosyltransferase" evidence="1">
    <location>
        <begin position="9"/>
        <end position="181"/>
    </location>
</feature>
<dbReference type="InterPro" id="IPR029057">
    <property type="entry name" value="PRTase-like"/>
</dbReference>
<sequence length="209" mass="23600">MFTNRKQAALLLAKALEAYRNKNVIVLGIPRGGVETAYYVARQLDAEFSFIIVRKLSYPGNPEYAFGAMAEDGTVYHNPKIDLSQEMIDAIEDQQLAEIERRKRILREVQVIPELNNRNIVIVDDGIATGATIFAAIRMCKKIGAAKIVVATPVCTVDTKNELLQEADDVVVLKLPEKFFAVAQYYDSFRDLNDQETLGFLKKWEKRTV</sequence>
<dbReference type="GO" id="GO:0016757">
    <property type="term" value="F:glycosyltransferase activity"/>
    <property type="evidence" value="ECO:0007669"/>
    <property type="project" value="UniProtKB-KW"/>
</dbReference>
<dbReference type="Proteomes" id="UP000192277">
    <property type="component" value="Unassembled WGS sequence"/>
</dbReference>
<keyword evidence="2" id="KW-0328">Glycosyltransferase</keyword>
<comment type="caution">
    <text evidence="2">The sequence shown here is derived from an EMBL/GenBank/DDBJ whole genome shotgun (WGS) entry which is preliminary data.</text>
</comment>
<organism evidence="2 3">
    <name type="scientific">Niastella koreensis</name>
    <dbReference type="NCBI Taxonomy" id="354356"/>
    <lineage>
        <taxon>Bacteria</taxon>
        <taxon>Pseudomonadati</taxon>
        <taxon>Bacteroidota</taxon>
        <taxon>Chitinophagia</taxon>
        <taxon>Chitinophagales</taxon>
        <taxon>Chitinophagaceae</taxon>
        <taxon>Niastella</taxon>
    </lineage>
</organism>
<name>A0ABX3P320_9BACT</name>
<reference evidence="2 3" key="1">
    <citation type="submission" date="2016-04" db="EMBL/GenBank/DDBJ databases">
        <authorList>
            <person name="Chen L."/>
            <person name="Zhuang W."/>
            <person name="Wang G."/>
        </authorList>
    </citation>
    <scope>NUCLEOTIDE SEQUENCE [LARGE SCALE GENOMIC DNA]</scope>
    <source>
        <strain evidence="3">GR20</strain>
    </source>
</reference>
<gene>
    <name evidence="2" type="ORF">A4D02_21205</name>
</gene>
<evidence type="ECO:0000259" key="1">
    <source>
        <dbReference type="Pfam" id="PF00156"/>
    </source>
</evidence>
<dbReference type="RefSeq" id="WP_014218540.1">
    <property type="nucleotide sequence ID" value="NZ_LWBO01000003.1"/>
</dbReference>
<dbReference type="SUPFAM" id="SSF53271">
    <property type="entry name" value="PRTase-like"/>
    <property type="match status" value="1"/>
</dbReference>
<evidence type="ECO:0000313" key="2">
    <source>
        <dbReference type="EMBL" id="OQP52930.1"/>
    </source>
</evidence>
<proteinExistence type="predicted"/>
<keyword evidence="3" id="KW-1185">Reference proteome</keyword>
<dbReference type="InterPro" id="IPR000836">
    <property type="entry name" value="PRTase_dom"/>
</dbReference>
<accession>A0ABX3P320</accession>
<protein>
    <submittedName>
        <fullName evidence="2">Phosphoribosyltransferase</fullName>
    </submittedName>
</protein>
<dbReference type="Pfam" id="PF00156">
    <property type="entry name" value="Pribosyltran"/>
    <property type="match status" value="1"/>
</dbReference>
<dbReference type="Gene3D" id="3.40.50.2020">
    <property type="match status" value="1"/>
</dbReference>
<dbReference type="Gene3D" id="3.30.1310.20">
    <property type="entry name" value="PRTase-like"/>
    <property type="match status" value="1"/>
</dbReference>
<dbReference type="EMBL" id="LWBO01000003">
    <property type="protein sequence ID" value="OQP52930.1"/>
    <property type="molecule type" value="Genomic_DNA"/>
</dbReference>
<evidence type="ECO:0000313" key="3">
    <source>
        <dbReference type="Proteomes" id="UP000192277"/>
    </source>
</evidence>